<name>A0A4R1MRT0_9FIRM</name>
<dbReference type="InterPro" id="IPR013229">
    <property type="entry name" value="PEGA"/>
</dbReference>
<dbReference type="RefSeq" id="WP_165868550.1">
    <property type="nucleotide sequence ID" value="NZ_SMGQ01000012.1"/>
</dbReference>
<evidence type="ECO:0000259" key="2">
    <source>
        <dbReference type="Pfam" id="PF08308"/>
    </source>
</evidence>
<gene>
    <name evidence="3" type="ORF">EDC19_1470</name>
</gene>
<feature type="region of interest" description="Disordered" evidence="1">
    <location>
        <begin position="29"/>
        <end position="50"/>
    </location>
</feature>
<accession>A0A4R1MRT0</accession>
<feature type="domain" description="PEGA" evidence="2">
    <location>
        <begin position="350"/>
        <end position="387"/>
    </location>
</feature>
<dbReference type="PROSITE" id="PS51257">
    <property type="entry name" value="PROKAR_LIPOPROTEIN"/>
    <property type="match status" value="1"/>
</dbReference>
<dbReference type="AlphaFoldDB" id="A0A4R1MRT0"/>
<dbReference type="EMBL" id="SMGQ01000012">
    <property type="protein sequence ID" value="TCK93279.1"/>
    <property type="molecule type" value="Genomic_DNA"/>
</dbReference>
<dbReference type="PANTHER" id="PTHR36194">
    <property type="entry name" value="S-LAYER-LIKE PROTEIN"/>
    <property type="match status" value="1"/>
</dbReference>
<reference evidence="3 4" key="1">
    <citation type="submission" date="2019-03" db="EMBL/GenBank/DDBJ databases">
        <title>Genomic Encyclopedia of Type Strains, Phase IV (KMG-IV): sequencing the most valuable type-strain genomes for metagenomic binning, comparative biology and taxonomic classification.</title>
        <authorList>
            <person name="Goeker M."/>
        </authorList>
    </citation>
    <scope>NUCLEOTIDE SEQUENCE [LARGE SCALE GENOMIC DNA]</scope>
    <source>
        <strain evidence="3 4">DSM 24176</strain>
    </source>
</reference>
<evidence type="ECO:0000313" key="3">
    <source>
        <dbReference type="EMBL" id="TCK93279.1"/>
    </source>
</evidence>
<proteinExistence type="predicted"/>
<feature type="compositionally biased region" description="Basic and acidic residues" evidence="1">
    <location>
        <begin position="40"/>
        <end position="50"/>
    </location>
</feature>
<organism evidence="3 4">
    <name type="scientific">Natranaerovirga hydrolytica</name>
    <dbReference type="NCBI Taxonomy" id="680378"/>
    <lineage>
        <taxon>Bacteria</taxon>
        <taxon>Bacillati</taxon>
        <taxon>Bacillota</taxon>
        <taxon>Clostridia</taxon>
        <taxon>Lachnospirales</taxon>
        <taxon>Natranaerovirgaceae</taxon>
        <taxon>Natranaerovirga</taxon>
    </lineage>
</organism>
<dbReference type="PANTHER" id="PTHR36194:SF1">
    <property type="entry name" value="S-LAYER-LIKE PROTEIN"/>
    <property type="match status" value="1"/>
</dbReference>
<protein>
    <submittedName>
        <fullName evidence="3">PEGA domain-containing protein</fullName>
    </submittedName>
</protein>
<dbReference type="Pfam" id="PF08308">
    <property type="entry name" value="PEGA"/>
    <property type="match status" value="1"/>
</dbReference>
<evidence type="ECO:0000313" key="4">
    <source>
        <dbReference type="Proteomes" id="UP000294545"/>
    </source>
</evidence>
<sequence length="414" mass="47707">MKTNATTKMFIFIGIILTSLLVLSGCGSNNNSNANNTRNNHTEDQDTQEERRNEYIRTLGVIRNVDTVNRRLSIYDIENEELITLNIDGAVNLEDKFGEQITLQQFKLGHMVRTKFEVESRMPEYVQITAQTWEYRRVLNLDIDTEAMTIKRGNDTFNYTDELLVLSNGIPIEITDITPHDELTLKGYRDKVWVVNLDNGHGFIDLRNHDYFINGTIEIGSNIMEIITEKTKIPVPVGVHRIIIDKNNIEPIVKELMVEKDQNVILDLSDEVPKEGTITFDMVQEDVDLYINGQRYEDIDSPKTLPFGNYLIVAQKEGYQRYERSIDFNSPELTHRINLEQELKYLHVNSPSNVELYLEGDYIGIIPVSVPIEPGNYGITLRKDGHYSKLYNIEILDNGQDSFFTFPELESMNN</sequence>
<evidence type="ECO:0000256" key="1">
    <source>
        <dbReference type="SAM" id="MobiDB-lite"/>
    </source>
</evidence>
<feature type="compositionally biased region" description="Low complexity" evidence="1">
    <location>
        <begin position="29"/>
        <end position="39"/>
    </location>
</feature>
<comment type="caution">
    <text evidence="3">The sequence shown here is derived from an EMBL/GenBank/DDBJ whole genome shotgun (WGS) entry which is preliminary data.</text>
</comment>
<keyword evidence="4" id="KW-1185">Reference proteome</keyword>
<dbReference type="Proteomes" id="UP000294545">
    <property type="component" value="Unassembled WGS sequence"/>
</dbReference>